<dbReference type="GO" id="GO:0015935">
    <property type="term" value="C:small ribosomal subunit"/>
    <property type="evidence" value="ECO:0007669"/>
    <property type="project" value="TreeGrafter"/>
</dbReference>
<evidence type="ECO:0000256" key="4">
    <source>
        <dbReference type="ARBA" id="ARBA00022884"/>
    </source>
</evidence>
<dbReference type="Gene3D" id="1.10.8.50">
    <property type="match status" value="1"/>
</dbReference>
<dbReference type="GeneID" id="9680647"/>
<dbReference type="GO" id="GO:0003735">
    <property type="term" value="F:structural constituent of ribosome"/>
    <property type="evidence" value="ECO:0007669"/>
    <property type="project" value="InterPro"/>
</dbReference>
<dbReference type="Gene3D" id="4.10.910.10">
    <property type="entry name" value="30s ribosomal protein s13, domain 2"/>
    <property type="match status" value="1"/>
</dbReference>
<dbReference type="InterPro" id="IPR010979">
    <property type="entry name" value="Ribosomal_uS13-like_H2TH"/>
</dbReference>
<accession>C1MGI2</accession>
<reference evidence="8 9" key="1">
    <citation type="journal article" date="2009" name="Science">
        <title>Green evolution and dynamic adaptations revealed by genomes of the marine picoeukaryotes Micromonas.</title>
        <authorList>
            <person name="Worden A.Z."/>
            <person name="Lee J.H."/>
            <person name="Mock T."/>
            <person name="Rouze P."/>
            <person name="Simmons M.P."/>
            <person name="Aerts A.L."/>
            <person name="Allen A.E."/>
            <person name="Cuvelier M.L."/>
            <person name="Derelle E."/>
            <person name="Everett M.V."/>
            <person name="Foulon E."/>
            <person name="Grimwood J."/>
            <person name="Gundlach H."/>
            <person name="Henrissat B."/>
            <person name="Napoli C."/>
            <person name="McDonald S.M."/>
            <person name="Parker M.S."/>
            <person name="Rombauts S."/>
            <person name="Salamov A."/>
            <person name="Von Dassow P."/>
            <person name="Badger J.H."/>
            <person name="Coutinho P.M."/>
            <person name="Demir E."/>
            <person name="Dubchak I."/>
            <person name="Gentemann C."/>
            <person name="Eikrem W."/>
            <person name="Gready J.E."/>
            <person name="John U."/>
            <person name="Lanier W."/>
            <person name="Lindquist E.A."/>
            <person name="Lucas S."/>
            <person name="Mayer K.F."/>
            <person name="Moreau H."/>
            <person name="Not F."/>
            <person name="Otillar R."/>
            <person name="Panaud O."/>
            <person name="Pangilinan J."/>
            <person name="Paulsen I."/>
            <person name="Piegu B."/>
            <person name="Poliakov A."/>
            <person name="Robbens S."/>
            <person name="Schmutz J."/>
            <person name="Toulza E."/>
            <person name="Wyss T."/>
            <person name="Zelensky A."/>
            <person name="Zhou K."/>
            <person name="Armbrust E.V."/>
            <person name="Bhattacharya D."/>
            <person name="Goodenough U.W."/>
            <person name="Van de Peer Y."/>
            <person name="Grigoriev I.V."/>
        </authorList>
    </citation>
    <scope>NUCLEOTIDE SEQUENCE [LARGE SCALE GENOMIC DNA]</scope>
    <source>
        <strain evidence="8 9">CCMP1545</strain>
    </source>
</reference>
<protein>
    <submittedName>
        <fullName evidence="8">Ribosomal protein S13, chloroplast</fullName>
    </submittedName>
</protein>
<evidence type="ECO:0000256" key="6">
    <source>
        <dbReference type="ARBA" id="ARBA00023274"/>
    </source>
</evidence>
<dbReference type="AlphaFoldDB" id="C1MGI2"/>
<sequence length="182" mass="19887">MELCAARVIHNVVPAKAGAVRRAAAPTMAVATSASSAFIGSSLSMGMGAKKQAERGALCVRAARVAGVEIPNNKRAETALTYIYGVGDTTAKKVMATTGLENKRMREFEEDELTRLREAVDELPLIEGDLRRFNSMNIKRLKEIQCYRGKRHIQGLPCRGQRSKTNARTRKGKVKTVAGKKK</sequence>
<dbReference type="PANTHER" id="PTHR10871:SF1">
    <property type="entry name" value="SMALL RIBOSOMAL SUBUNIT PROTEIN US13M"/>
    <property type="match status" value="1"/>
</dbReference>
<keyword evidence="9" id="KW-1185">Reference proteome</keyword>
<feature type="region of interest" description="Disordered" evidence="7">
    <location>
        <begin position="160"/>
        <end position="182"/>
    </location>
</feature>
<dbReference type="Pfam" id="PF00416">
    <property type="entry name" value="Ribosomal_S13"/>
    <property type="match status" value="1"/>
</dbReference>
<evidence type="ECO:0000256" key="1">
    <source>
        <dbReference type="ARBA" id="ARBA00008080"/>
    </source>
</evidence>
<dbReference type="RefSeq" id="XP_003054779.1">
    <property type="nucleotide sequence ID" value="XM_003054733.1"/>
</dbReference>
<dbReference type="eggNOG" id="KOG3311">
    <property type="taxonomic scope" value="Eukaryota"/>
</dbReference>
<keyword evidence="5 8" id="KW-0689">Ribosomal protein</keyword>
<dbReference type="FunFam" id="1.10.8.50:FF:000001">
    <property type="entry name" value="30S ribosomal protein S13"/>
    <property type="match status" value="1"/>
</dbReference>
<evidence type="ECO:0000256" key="2">
    <source>
        <dbReference type="ARBA" id="ARBA00011458"/>
    </source>
</evidence>
<dbReference type="InterPro" id="IPR019980">
    <property type="entry name" value="Ribosomal_uS13_bac-type"/>
</dbReference>
<dbReference type="GO" id="GO:0019843">
    <property type="term" value="F:rRNA binding"/>
    <property type="evidence" value="ECO:0007669"/>
    <property type="project" value="UniProtKB-KW"/>
</dbReference>
<organism evidence="9">
    <name type="scientific">Micromonas pusilla (strain CCMP1545)</name>
    <name type="common">Picoplanktonic green alga</name>
    <dbReference type="NCBI Taxonomy" id="564608"/>
    <lineage>
        <taxon>Eukaryota</taxon>
        <taxon>Viridiplantae</taxon>
        <taxon>Chlorophyta</taxon>
        <taxon>Mamiellophyceae</taxon>
        <taxon>Mamiellales</taxon>
        <taxon>Mamiellaceae</taxon>
        <taxon>Micromonas</taxon>
    </lineage>
</organism>
<evidence type="ECO:0000256" key="3">
    <source>
        <dbReference type="ARBA" id="ARBA00022730"/>
    </source>
</evidence>
<dbReference type="FunFam" id="4.10.910.10:FF:000001">
    <property type="entry name" value="30S ribosomal protein S13"/>
    <property type="match status" value="1"/>
</dbReference>
<dbReference type="KEGG" id="mpp:MICPUCDRAFT_45129"/>
<dbReference type="GO" id="GO:0006412">
    <property type="term" value="P:translation"/>
    <property type="evidence" value="ECO:0007669"/>
    <property type="project" value="InterPro"/>
</dbReference>
<dbReference type="InterPro" id="IPR018269">
    <property type="entry name" value="Ribosomal_uS13_CS"/>
</dbReference>
<gene>
    <name evidence="8" type="primary">RPS13</name>
    <name evidence="8" type="ORF">MICPUCDRAFT_45129</name>
</gene>
<keyword evidence="3" id="KW-0699">rRNA-binding</keyword>
<keyword evidence="4" id="KW-0694">RNA-binding</keyword>
<evidence type="ECO:0000313" key="9">
    <source>
        <dbReference type="Proteomes" id="UP000001876"/>
    </source>
</evidence>
<dbReference type="HAMAP" id="MF_01315">
    <property type="entry name" value="Ribosomal_uS13"/>
    <property type="match status" value="1"/>
</dbReference>
<keyword evidence="6" id="KW-0687">Ribonucleoprotein</keyword>
<feature type="compositionally biased region" description="Basic residues" evidence="7">
    <location>
        <begin position="161"/>
        <end position="182"/>
    </location>
</feature>
<name>C1MGI2_MICPC</name>
<evidence type="ECO:0000256" key="5">
    <source>
        <dbReference type="ARBA" id="ARBA00022980"/>
    </source>
</evidence>
<evidence type="ECO:0000256" key="7">
    <source>
        <dbReference type="SAM" id="MobiDB-lite"/>
    </source>
</evidence>
<dbReference type="PROSITE" id="PS00646">
    <property type="entry name" value="RIBOSOMAL_S13_1"/>
    <property type="match status" value="1"/>
</dbReference>
<dbReference type="OMA" id="MNVKRLM"/>
<proteinExistence type="inferred from homology"/>
<dbReference type="SUPFAM" id="SSF46946">
    <property type="entry name" value="S13-like H2TH domain"/>
    <property type="match status" value="1"/>
</dbReference>
<dbReference type="NCBIfam" id="TIGR03631">
    <property type="entry name" value="uS13_bact"/>
    <property type="match status" value="1"/>
</dbReference>
<evidence type="ECO:0000313" key="8">
    <source>
        <dbReference type="EMBL" id="EEH60031.1"/>
    </source>
</evidence>
<dbReference type="InterPro" id="IPR027437">
    <property type="entry name" value="Rbsml_uS13_C"/>
</dbReference>
<dbReference type="EMBL" id="GG663735">
    <property type="protein sequence ID" value="EEH60031.1"/>
    <property type="molecule type" value="Genomic_DNA"/>
</dbReference>
<dbReference type="STRING" id="564608.C1MGI2"/>
<dbReference type="PANTHER" id="PTHR10871">
    <property type="entry name" value="30S RIBOSOMAL PROTEIN S13/40S RIBOSOMAL PROTEIN S18"/>
    <property type="match status" value="1"/>
</dbReference>
<dbReference type="Proteomes" id="UP000001876">
    <property type="component" value="Unassembled WGS sequence"/>
</dbReference>
<comment type="subunit">
    <text evidence="2">Part of the 30S ribosomal subunit.</text>
</comment>
<dbReference type="GO" id="GO:0005739">
    <property type="term" value="C:mitochondrion"/>
    <property type="evidence" value="ECO:0007669"/>
    <property type="project" value="TreeGrafter"/>
</dbReference>
<dbReference type="PROSITE" id="PS50159">
    <property type="entry name" value="RIBOSOMAL_S13_2"/>
    <property type="match status" value="1"/>
</dbReference>
<dbReference type="InterPro" id="IPR001892">
    <property type="entry name" value="Ribosomal_uS13"/>
</dbReference>
<comment type="similarity">
    <text evidence="1">Belongs to the universal ribosomal protein uS13 family.</text>
</comment>
<dbReference type="OrthoDB" id="525520at2759"/>